<evidence type="ECO:0000256" key="3">
    <source>
        <dbReference type="ARBA" id="ARBA00012438"/>
    </source>
</evidence>
<evidence type="ECO:0000256" key="9">
    <source>
        <dbReference type="ARBA" id="ARBA00023012"/>
    </source>
</evidence>
<dbReference type="Pfam" id="PF00512">
    <property type="entry name" value="HisKA"/>
    <property type="match status" value="1"/>
</dbReference>
<dbReference type="InterPro" id="IPR000014">
    <property type="entry name" value="PAS"/>
</dbReference>
<accession>A0A7W0C6I6</accession>
<keyword evidence="9" id="KW-0902">Two-component regulatory system</keyword>
<dbReference type="CDD" id="cd06225">
    <property type="entry name" value="HAMP"/>
    <property type="match status" value="1"/>
</dbReference>
<evidence type="ECO:0000256" key="8">
    <source>
        <dbReference type="ARBA" id="ARBA00022840"/>
    </source>
</evidence>
<dbReference type="SUPFAM" id="SSF158472">
    <property type="entry name" value="HAMP domain-like"/>
    <property type="match status" value="1"/>
</dbReference>
<dbReference type="SMART" id="SM00388">
    <property type="entry name" value="HisKA"/>
    <property type="match status" value="1"/>
</dbReference>
<dbReference type="PANTHER" id="PTHR43065:SF42">
    <property type="entry name" value="TWO-COMPONENT SENSOR PPRA"/>
    <property type="match status" value="1"/>
</dbReference>
<dbReference type="GO" id="GO:0006355">
    <property type="term" value="P:regulation of DNA-templated transcription"/>
    <property type="evidence" value="ECO:0007669"/>
    <property type="project" value="InterPro"/>
</dbReference>
<dbReference type="Gene3D" id="6.10.340.10">
    <property type="match status" value="1"/>
</dbReference>
<gene>
    <name evidence="14" type="ORF">HNR65_000416</name>
</gene>
<protein>
    <recommendedName>
        <fullName evidence="3">histidine kinase</fullName>
        <ecNumber evidence="3">2.7.13.3</ecNumber>
    </recommendedName>
</protein>
<reference evidence="14 15" key="1">
    <citation type="submission" date="2020-07" db="EMBL/GenBank/DDBJ databases">
        <title>Genomic Encyclopedia of Type Strains, Phase IV (KMG-IV): sequencing the most valuable type-strain genomes for metagenomic binning, comparative biology and taxonomic classification.</title>
        <authorList>
            <person name="Goeker M."/>
        </authorList>
    </citation>
    <scope>NUCLEOTIDE SEQUENCE [LARGE SCALE GENOMIC DNA]</scope>
    <source>
        <strain evidence="14 15">DSM 17721</strain>
    </source>
</reference>
<dbReference type="Gene3D" id="3.30.450.20">
    <property type="entry name" value="PAS domain"/>
    <property type="match status" value="1"/>
</dbReference>
<feature type="transmembrane region" description="Helical" evidence="10">
    <location>
        <begin position="100"/>
        <end position="125"/>
    </location>
</feature>
<dbReference type="PROSITE" id="PS50885">
    <property type="entry name" value="HAMP"/>
    <property type="match status" value="1"/>
</dbReference>
<dbReference type="PRINTS" id="PR00344">
    <property type="entry name" value="BCTRLSENSOR"/>
</dbReference>
<evidence type="ECO:0000259" key="12">
    <source>
        <dbReference type="PROSITE" id="PS50112"/>
    </source>
</evidence>
<dbReference type="GO" id="GO:0000155">
    <property type="term" value="F:phosphorelay sensor kinase activity"/>
    <property type="evidence" value="ECO:0007669"/>
    <property type="project" value="InterPro"/>
</dbReference>
<dbReference type="InterPro" id="IPR003594">
    <property type="entry name" value="HATPase_dom"/>
</dbReference>
<evidence type="ECO:0000313" key="14">
    <source>
        <dbReference type="EMBL" id="MBA2880109.1"/>
    </source>
</evidence>
<dbReference type="InterPro" id="IPR036097">
    <property type="entry name" value="HisK_dim/P_sf"/>
</dbReference>
<dbReference type="GO" id="GO:0016020">
    <property type="term" value="C:membrane"/>
    <property type="evidence" value="ECO:0007669"/>
    <property type="project" value="UniProtKB-SubCell"/>
</dbReference>
<dbReference type="EC" id="2.7.13.3" evidence="3"/>
<keyword evidence="5 14" id="KW-0808">Transferase</keyword>
<dbReference type="SMART" id="SM00387">
    <property type="entry name" value="HATPase_c"/>
    <property type="match status" value="1"/>
</dbReference>
<dbReference type="Gene3D" id="1.10.287.130">
    <property type="match status" value="1"/>
</dbReference>
<keyword evidence="15" id="KW-1185">Reference proteome</keyword>
<feature type="domain" description="Histidine kinase" evidence="11">
    <location>
        <begin position="537"/>
        <end position="745"/>
    </location>
</feature>
<dbReference type="CDD" id="cd00075">
    <property type="entry name" value="HATPase"/>
    <property type="match status" value="1"/>
</dbReference>
<dbReference type="InterPro" id="IPR017232">
    <property type="entry name" value="NtrY"/>
</dbReference>
<evidence type="ECO:0000256" key="10">
    <source>
        <dbReference type="SAM" id="Phobius"/>
    </source>
</evidence>
<feature type="transmembrane region" description="Helical" evidence="10">
    <location>
        <begin position="25"/>
        <end position="43"/>
    </location>
</feature>
<keyword evidence="10" id="KW-0472">Membrane</keyword>
<feature type="domain" description="PAS" evidence="12">
    <location>
        <begin position="406"/>
        <end position="491"/>
    </location>
</feature>
<keyword evidence="6" id="KW-0547">Nucleotide-binding</keyword>
<dbReference type="PIRSF" id="PIRSF037532">
    <property type="entry name" value="STHK_NtrY"/>
    <property type="match status" value="1"/>
</dbReference>
<dbReference type="SUPFAM" id="SSF55874">
    <property type="entry name" value="ATPase domain of HSP90 chaperone/DNA topoisomerase II/histidine kinase"/>
    <property type="match status" value="1"/>
</dbReference>
<keyword evidence="7 14" id="KW-0418">Kinase</keyword>
<dbReference type="PROSITE" id="PS50112">
    <property type="entry name" value="PAS"/>
    <property type="match status" value="1"/>
</dbReference>
<proteinExistence type="predicted"/>
<evidence type="ECO:0000259" key="11">
    <source>
        <dbReference type="PROSITE" id="PS50109"/>
    </source>
</evidence>
<organism evidence="14 15">
    <name type="scientific">Desulfosalsimonas propionicica</name>
    <dbReference type="NCBI Taxonomy" id="332175"/>
    <lineage>
        <taxon>Bacteria</taxon>
        <taxon>Pseudomonadati</taxon>
        <taxon>Thermodesulfobacteriota</taxon>
        <taxon>Desulfobacteria</taxon>
        <taxon>Desulfobacterales</taxon>
        <taxon>Desulfosalsimonadaceae</taxon>
        <taxon>Desulfosalsimonas</taxon>
    </lineage>
</organism>
<dbReference type="SUPFAM" id="SSF55785">
    <property type="entry name" value="PYP-like sensor domain (PAS domain)"/>
    <property type="match status" value="1"/>
</dbReference>
<dbReference type="CDD" id="cd00082">
    <property type="entry name" value="HisKA"/>
    <property type="match status" value="1"/>
</dbReference>
<feature type="transmembrane region" description="Helical" evidence="10">
    <location>
        <begin position="55"/>
        <end position="79"/>
    </location>
</feature>
<dbReference type="AlphaFoldDB" id="A0A7W0C6I6"/>
<dbReference type="SMART" id="SM00091">
    <property type="entry name" value="PAS"/>
    <property type="match status" value="1"/>
</dbReference>
<feature type="domain" description="HAMP" evidence="13">
    <location>
        <begin position="335"/>
        <end position="387"/>
    </location>
</feature>
<dbReference type="InterPro" id="IPR036890">
    <property type="entry name" value="HATPase_C_sf"/>
</dbReference>
<dbReference type="NCBIfam" id="TIGR00229">
    <property type="entry name" value="sensory_box"/>
    <property type="match status" value="1"/>
</dbReference>
<dbReference type="PANTHER" id="PTHR43065">
    <property type="entry name" value="SENSOR HISTIDINE KINASE"/>
    <property type="match status" value="1"/>
</dbReference>
<dbReference type="EMBL" id="JACDUS010000001">
    <property type="protein sequence ID" value="MBA2880109.1"/>
    <property type="molecule type" value="Genomic_DNA"/>
</dbReference>
<evidence type="ECO:0000313" key="15">
    <source>
        <dbReference type="Proteomes" id="UP000525298"/>
    </source>
</evidence>
<dbReference type="SMART" id="SM00304">
    <property type="entry name" value="HAMP"/>
    <property type="match status" value="1"/>
</dbReference>
<comment type="catalytic activity">
    <reaction evidence="1">
        <text>ATP + protein L-histidine = ADP + protein N-phospho-L-histidine.</text>
        <dbReference type="EC" id="2.7.13.3"/>
    </reaction>
</comment>
<dbReference type="InterPro" id="IPR035965">
    <property type="entry name" value="PAS-like_dom_sf"/>
</dbReference>
<comment type="caution">
    <text evidence="14">The sequence shown here is derived from an EMBL/GenBank/DDBJ whole genome shotgun (WGS) entry which is preliminary data.</text>
</comment>
<dbReference type="Pfam" id="PF02518">
    <property type="entry name" value="HATPase_c"/>
    <property type="match status" value="1"/>
</dbReference>
<dbReference type="InterPro" id="IPR005467">
    <property type="entry name" value="His_kinase_dom"/>
</dbReference>
<dbReference type="Proteomes" id="UP000525298">
    <property type="component" value="Unassembled WGS sequence"/>
</dbReference>
<dbReference type="InterPro" id="IPR003660">
    <property type="entry name" value="HAMP_dom"/>
</dbReference>
<feature type="transmembrane region" description="Helical" evidence="10">
    <location>
        <begin position="309"/>
        <end position="333"/>
    </location>
</feature>
<dbReference type="GO" id="GO:0005524">
    <property type="term" value="F:ATP binding"/>
    <property type="evidence" value="ECO:0007669"/>
    <property type="project" value="UniProtKB-KW"/>
</dbReference>
<dbReference type="Pfam" id="PF00989">
    <property type="entry name" value="PAS"/>
    <property type="match status" value="1"/>
</dbReference>
<evidence type="ECO:0000256" key="5">
    <source>
        <dbReference type="ARBA" id="ARBA00022679"/>
    </source>
</evidence>
<evidence type="ECO:0000256" key="1">
    <source>
        <dbReference type="ARBA" id="ARBA00000085"/>
    </source>
</evidence>
<dbReference type="Gene3D" id="3.30.565.10">
    <property type="entry name" value="Histidine kinase-like ATPase, C-terminal domain"/>
    <property type="match status" value="1"/>
</dbReference>
<dbReference type="Pfam" id="PF00672">
    <property type="entry name" value="HAMP"/>
    <property type="match status" value="1"/>
</dbReference>
<keyword evidence="4" id="KW-0597">Phosphoprotein</keyword>
<comment type="subcellular location">
    <subcellularLocation>
        <location evidence="2">Membrane</location>
    </subcellularLocation>
</comment>
<evidence type="ECO:0000256" key="2">
    <source>
        <dbReference type="ARBA" id="ARBA00004370"/>
    </source>
</evidence>
<dbReference type="SUPFAM" id="SSF47384">
    <property type="entry name" value="Homodimeric domain of signal transducing histidine kinase"/>
    <property type="match status" value="1"/>
</dbReference>
<keyword evidence="8" id="KW-0067">ATP-binding</keyword>
<dbReference type="RefSeq" id="WP_332309005.1">
    <property type="nucleotide sequence ID" value="NZ_JACDUS010000001.1"/>
</dbReference>
<name>A0A7W0C6I6_9BACT</name>
<dbReference type="InterPro" id="IPR003661">
    <property type="entry name" value="HisK_dim/P_dom"/>
</dbReference>
<dbReference type="InterPro" id="IPR004358">
    <property type="entry name" value="Sig_transdc_His_kin-like_C"/>
</dbReference>
<evidence type="ECO:0000256" key="7">
    <source>
        <dbReference type="ARBA" id="ARBA00022777"/>
    </source>
</evidence>
<evidence type="ECO:0000256" key="6">
    <source>
        <dbReference type="ARBA" id="ARBA00022741"/>
    </source>
</evidence>
<sequence length="745" mass="83953">MRPNRYITPTPPDHEADRRRRKRDMIIIAVVLVLVGLLSYLIVKPMVRGMEVPFSSMMLMFILMNIDMLLILLLIFLVFRNLVKLFYERRSRIPGTRLRTKLVAAFISLSLLPAGVLFAFSLHFISSSIGFWFQVPIEQALDNSLAVGQSMYQHVENNNRFFLEKAAYQINSRNLLKPDNNTSLDNYIQIVQREFNIDAVEAYGANFRRLGFSTGPGLPAAALSEVDANQLQKSMATPSPTWSTSELLSHGELIRNIATVPYGAKGDEIKGFVVISVLLPPDMAEHLASISRGLEEYKQIEMLKQPIRLSYFITLSVVALLVVFCAIWFGMYLSRSITIPIMELAEGTRKLAEGDLTYNINVQADDEMKTLVDSFNKMTRELRFNRRELEFSARKLYEQNLEIEERRRYMEIVLNNVSAGVISLDAHGLITTINASAEEMLQIQAAEVLKKSYRHLLSEPYPKLASEIMTHFSSQSDDSVSKALNLTINGKRRTFKVNFNALKDDAGRQLGIVMVFDDLTELEKAQRMAAWREVARRIAHEVKNPLTPISLSAQRLKRKYQKQIDDPVFDECTQTIIDHTDLIRNLVNEFSSFARFPTANPSPCELSPIIYESVALYREGHPEIAFSVKISQDIPGLNLDRQQIKQVLINLIDNAIAAIREQGKISITAEFAPEEEKVRIAVADTGSGIPDADKPYLFEPDFTTKKSGMGLGLAIVATIVADHQGTISTEDNPSGGARFIIELPV</sequence>
<keyword evidence="10" id="KW-0812">Transmembrane</keyword>
<dbReference type="CDD" id="cd00130">
    <property type="entry name" value="PAS"/>
    <property type="match status" value="1"/>
</dbReference>
<dbReference type="InterPro" id="IPR013767">
    <property type="entry name" value="PAS_fold"/>
</dbReference>
<dbReference type="PROSITE" id="PS50109">
    <property type="entry name" value="HIS_KIN"/>
    <property type="match status" value="1"/>
</dbReference>
<keyword evidence="10" id="KW-1133">Transmembrane helix</keyword>
<evidence type="ECO:0000259" key="13">
    <source>
        <dbReference type="PROSITE" id="PS50885"/>
    </source>
</evidence>
<evidence type="ECO:0000256" key="4">
    <source>
        <dbReference type="ARBA" id="ARBA00022553"/>
    </source>
</evidence>